<dbReference type="InterPro" id="IPR001789">
    <property type="entry name" value="Sig_transdc_resp-reg_receiver"/>
</dbReference>
<dbReference type="SUPFAM" id="SSF52172">
    <property type="entry name" value="CheY-like"/>
    <property type="match status" value="1"/>
</dbReference>
<dbReference type="InterPro" id="IPR045279">
    <property type="entry name" value="ARR-like"/>
</dbReference>
<dbReference type="GO" id="GO:0009736">
    <property type="term" value="P:cytokinin-activated signaling pathway"/>
    <property type="evidence" value="ECO:0007669"/>
    <property type="project" value="UniProtKB-KW"/>
</dbReference>
<keyword evidence="3" id="KW-0902">Two-component regulatory system</keyword>
<evidence type="ECO:0000256" key="9">
    <source>
        <dbReference type="SAM" id="MobiDB-lite"/>
    </source>
</evidence>
<evidence type="ECO:0000256" key="6">
    <source>
        <dbReference type="ARBA" id="ARBA00038244"/>
    </source>
</evidence>
<comment type="function">
    <text evidence="7">Functions as a response regulator involved in His-to-Asp phosphorelay signal transduction system. Phosphorylation of the Asp residue in the receiver domain activates the ability of the protein to promote the transcription of target genes. Type-A response regulators seem to act as negative regulators of the cytokinin signaling.</text>
</comment>
<dbReference type="AlphaFoldDB" id="A0AAQ3T0J3"/>
<evidence type="ECO:0000256" key="5">
    <source>
        <dbReference type="ARBA" id="ARBA00023163"/>
    </source>
</evidence>
<dbReference type="InterPro" id="IPR011006">
    <property type="entry name" value="CheY-like_superfamily"/>
</dbReference>
<sequence length="174" mass="19017">MEASKQEEAAAGGKQGGGGACCRGRDARAVESSRKESKVVVPVVHDDAEAETEPCVIAVDDSSVDRALVTALLRRSKYRVTAVDSGKRALEILGSEPNVSMIITDYWMPEMTGYDLLKKVKESSELKQIPVVIMSSENVPTRITRCLEEGAEDFLLKPVRPADISRITTRMLLH</sequence>
<dbReference type="PROSITE" id="PS50110">
    <property type="entry name" value="RESPONSE_REGULATORY"/>
    <property type="match status" value="1"/>
</dbReference>
<feature type="region of interest" description="Disordered" evidence="9">
    <location>
        <begin position="1"/>
        <end position="38"/>
    </location>
</feature>
<reference evidence="11 12" key="1">
    <citation type="submission" date="2024-02" db="EMBL/GenBank/DDBJ databases">
        <title>High-quality chromosome-scale genome assembly of Pensacola bahiagrass (Paspalum notatum Flugge var. saurae).</title>
        <authorList>
            <person name="Vega J.M."/>
            <person name="Podio M."/>
            <person name="Orjuela J."/>
            <person name="Siena L.A."/>
            <person name="Pessino S.C."/>
            <person name="Combes M.C."/>
            <person name="Mariac C."/>
            <person name="Albertini E."/>
            <person name="Pupilli F."/>
            <person name="Ortiz J.P.A."/>
            <person name="Leblanc O."/>
        </authorList>
    </citation>
    <scope>NUCLEOTIDE SEQUENCE [LARGE SCALE GENOMIC DNA]</scope>
    <source>
        <strain evidence="11">R1</strain>
        <tissue evidence="11">Leaf</tissue>
    </source>
</reference>
<dbReference type="Proteomes" id="UP001341281">
    <property type="component" value="Chromosome 03"/>
</dbReference>
<comment type="similarity">
    <text evidence="6">Belongs to the ARR family. Type-A subfamily.</text>
</comment>
<evidence type="ECO:0000256" key="2">
    <source>
        <dbReference type="ARBA" id="ARBA00022864"/>
    </source>
</evidence>
<proteinExistence type="inferred from homology"/>
<accession>A0AAQ3T0J3</accession>
<evidence type="ECO:0000256" key="3">
    <source>
        <dbReference type="ARBA" id="ARBA00023012"/>
    </source>
</evidence>
<evidence type="ECO:0000256" key="4">
    <source>
        <dbReference type="ARBA" id="ARBA00023015"/>
    </source>
</evidence>
<keyword evidence="12" id="KW-1185">Reference proteome</keyword>
<feature type="modified residue" description="4-aspartylphosphate" evidence="8">
    <location>
        <position position="105"/>
    </location>
</feature>
<keyword evidence="4" id="KW-0805">Transcription regulation</keyword>
<evidence type="ECO:0000259" key="10">
    <source>
        <dbReference type="PROSITE" id="PS50110"/>
    </source>
</evidence>
<dbReference type="GO" id="GO:0000160">
    <property type="term" value="P:phosphorelay signal transduction system"/>
    <property type="evidence" value="ECO:0007669"/>
    <property type="project" value="UniProtKB-KW"/>
</dbReference>
<name>A0AAQ3T0J3_PASNO</name>
<keyword evidence="2" id="KW-0932">Cytokinin signaling pathway</keyword>
<evidence type="ECO:0000256" key="8">
    <source>
        <dbReference type="PROSITE-ProRule" id="PRU00169"/>
    </source>
</evidence>
<evidence type="ECO:0000313" key="11">
    <source>
        <dbReference type="EMBL" id="WVZ62949.1"/>
    </source>
</evidence>
<evidence type="ECO:0000313" key="12">
    <source>
        <dbReference type="Proteomes" id="UP001341281"/>
    </source>
</evidence>
<evidence type="ECO:0000256" key="1">
    <source>
        <dbReference type="ARBA" id="ARBA00022553"/>
    </source>
</evidence>
<dbReference type="Pfam" id="PF00072">
    <property type="entry name" value="Response_reg"/>
    <property type="match status" value="1"/>
</dbReference>
<dbReference type="EMBL" id="CP144747">
    <property type="protein sequence ID" value="WVZ62949.1"/>
    <property type="molecule type" value="Genomic_DNA"/>
</dbReference>
<evidence type="ECO:0000256" key="7">
    <source>
        <dbReference type="ARBA" id="ARBA00043855"/>
    </source>
</evidence>
<keyword evidence="1 8" id="KW-0597">Phosphoprotein</keyword>
<dbReference type="PANTHER" id="PTHR43874">
    <property type="entry name" value="TWO-COMPONENT RESPONSE REGULATOR"/>
    <property type="match status" value="1"/>
</dbReference>
<keyword evidence="5" id="KW-0804">Transcription</keyword>
<dbReference type="PANTHER" id="PTHR43874:SF18">
    <property type="entry name" value="TWO-COMPONENT RESPONSE REGULATOR ORR7"/>
    <property type="match status" value="1"/>
</dbReference>
<protein>
    <recommendedName>
        <fullName evidence="10">Response regulatory domain-containing protein</fullName>
    </recommendedName>
</protein>
<dbReference type="FunFam" id="3.40.50.2300:FF:000159">
    <property type="entry name" value="Two-component response regulator ORR5"/>
    <property type="match status" value="1"/>
</dbReference>
<feature type="compositionally biased region" description="Basic and acidic residues" evidence="9">
    <location>
        <begin position="23"/>
        <end position="38"/>
    </location>
</feature>
<organism evidence="11 12">
    <name type="scientific">Paspalum notatum var. saurae</name>
    <dbReference type="NCBI Taxonomy" id="547442"/>
    <lineage>
        <taxon>Eukaryota</taxon>
        <taxon>Viridiplantae</taxon>
        <taxon>Streptophyta</taxon>
        <taxon>Embryophyta</taxon>
        <taxon>Tracheophyta</taxon>
        <taxon>Spermatophyta</taxon>
        <taxon>Magnoliopsida</taxon>
        <taxon>Liliopsida</taxon>
        <taxon>Poales</taxon>
        <taxon>Poaceae</taxon>
        <taxon>PACMAD clade</taxon>
        <taxon>Panicoideae</taxon>
        <taxon>Andropogonodae</taxon>
        <taxon>Paspaleae</taxon>
        <taxon>Paspalinae</taxon>
        <taxon>Paspalum</taxon>
    </lineage>
</organism>
<dbReference type="CDD" id="cd17581">
    <property type="entry name" value="REC_typeA_ARR"/>
    <property type="match status" value="1"/>
</dbReference>
<dbReference type="Gene3D" id="3.40.50.2300">
    <property type="match status" value="1"/>
</dbReference>
<dbReference type="SMART" id="SM00448">
    <property type="entry name" value="REC"/>
    <property type="match status" value="1"/>
</dbReference>
<feature type="domain" description="Response regulatory" evidence="10">
    <location>
        <begin position="55"/>
        <end position="172"/>
    </location>
</feature>
<gene>
    <name evidence="11" type="ORF">U9M48_012637</name>
</gene>